<feature type="domain" description="Late embryogenesis abundant protein LEA-2 subgroup" evidence="6">
    <location>
        <begin position="67"/>
        <end position="154"/>
    </location>
</feature>
<dbReference type="EMBL" id="PDCK01000041">
    <property type="protein sequence ID" value="PRQ43880.1"/>
    <property type="molecule type" value="Genomic_DNA"/>
</dbReference>
<evidence type="ECO:0000256" key="1">
    <source>
        <dbReference type="ARBA" id="ARBA00004167"/>
    </source>
</evidence>
<dbReference type="Proteomes" id="UP000238479">
    <property type="component" value="Chromosome 3"/>
</dbReference>
<evidence type="ECO:0000256" key="5">
    <source>
        <dbReference type="SAM" id="Phobius"/>
    </source>
</evidence>
<dbReference type="STRING" id="74649.A0A2P6RBU2"/>
<evidence type="ECO:0000256" key="3">
    <source>
        <dbReference type="ARBA" id="ARBA00022989"/>
    </source>
</evidence>
<evidence type="ECO:0000259" key="6">
    <source>
        <dbReference type="Pfam" id="PF03168"/>
    </source>
</evidence>
<accession>A0A2P6RBU2</accession>
<dbReference type="Gramene" id="PRQ43880">
    <property type="protein sequence ID" value="PRQ43880"/>
    <property type="gene ID" value="RchiOBHm_Chr3g0473121"/>
</dbReference>
<keyword evidence="3 5" id="KW-1133">Transmembrane helix</keyword>
<evidence type="ECO:0000313" key="7">
    <source>
        <dbReference type="EMBL" id="PRQ43880.1"/>
    </source>
</evidence>
<keyword evidence="8" id="KW-1185">Reference proteome</keyword>
<feature type="transmembrane region" description="Helical" evidence="5">
    <location>
        <begin position="12"/>
        <end position="33"/>
    </location>
</feature>
<dbReference type="SUPFAM" id="SSF117070">
    <property type="entry name" value="LEA14-like"/>
    <property type="match status" value="1"/>
</dbReference>
<dbReference type="GO" id="GO:0098542">
    <property type="term" value="P:defense response to other organism"/>
    <property type="evidence" value="ECO:0007669"/>
    <property type="project" value="InterPro"/>
</dbReference>
<dbReference type="GO" id="GO:0009506">
    <property type="term" value="C:plasmodesma"/>
    <property type="evidence" value="ECO:0007669"/>
    <property type="project" value="TreeGrafter"/>
</dbReference>
<organism evidence="7 8">
    <name type="scientific">Rosa chinensis</name>
    <name type="common">China rose</name>
    <dbReference type="NCBI Taxonomy" id="74649"/>
    <lineage>
        <taxon>Eukaryota</taxon>
        <taxon>Viridiplantae</taxon>
        <taxon>Streptophyta</taxon>
        <taxon>Embryophyta</taxon>
        <taxon>Tracheophyta</taxon>
        <taxon>Spermatophyta</taxon>
        <taxon>Magnoliopsida</taxon>
        <taxon>eudicotyledons</taxon>
        <taxon>Gunneridae</taxon>
        <taxon>Pentapetalae</taxon>
        <taxon>rosids</taxon>
        <taxon>fabids</taxon>
        <taxon>Rosales</taxon>
        <taxon>Rosaceae</taxon>
        <taxon>Rosoideae</taxon>
        <taxon>Rosoideae incertae sedis</taxon>
        <taxon>Rosa</taxon>
    </lineage>
</organism>
<proteinExistence type="predicted"/>
<comment type="subcellular location">
    <subcellularLocation>
        <location evidence="1">Membrane</location>
        <topology evidence="1">Single-pass membrane protein</topology>
    </subcellularLocation>
</comment>
<keyword evidence="2 5" id="KW-0812">Transmembrane</keyword>
<dbReference type="OMA" id="TKCGNVY"/>
<dbReference type="PANTHER" id="PTHR31415">
    <property type="entry name" value="OS05G0367900 PROTEIN"/>
    <property type="match status" value="1"/>
</dbReference>
<evidence type="ECO:0000256" key="4">
    <source>
        <dbReference type="ARBA" id="ARBA00023136"/>
    </source>
</evidence>
<protein>
    <submittedName>
        <fullName evidence="7">Putative Late embryogenesis abundant protein, LEA-14</fullName>
    </submittedName>
</protein>
<dbReference type="GO" id="GO:0005886">
    <property type="term" value="C:plasma membrane"/>
    <property type="evidence" value="ECO:0007669"/>
    <property type="project" value="TreeGrafter"/>
</dbReference>
<keyword evidence="4 5" id="KW-0472">Membrane</keyword>
<sequence length="202" mass="23283">MTGRRACIDCSFCLFCNTILCFTLVFSIVWFIFLPQEPKFSITNASLTNFDFIGTTRTLHYNLELNITIRNPKKVDIYYNSIQVIAKYKKKEFAMLTVDSTPFYQGHKNTTILDHVVLEGQQSVEFGEPEVSKFKAETAAGFYSIDVQLVLQVKLGYDMFKTRYYQQSGGKIDCKLKVPLRHARRFKTTKCGNVYIISDPVF</sequence>
<evidence type="ECO:0000313" key="8">
    <source>
        <dbReference type="Proteomes" id="UP000238479"/>
    </source>
</evidence>
<dbReference type="InterPro" id="IPR044839">
    <property type="entry name" value="NDR1-like"/>
</dbReference>
<reference evidence="7 8" key="1">
    <citation type="journal article" date="2018" name="Nat. Genet.">
        <title>The Rosa genome provides new insights in the design of modern roses.</title>
        <authorList>
            <person name="Bendahmane M."/>
        </authorList>
    </citation>
    <scope>NUCLEOTIDE SEQUENCE [LARGE SCALE GENOMIC DNA]</scope>
    <source>
        <strain evidence="8">cv. Old Blush</strain>
    </source>
</reference>
<gene>
    <name evidence="7" type="ORF">RchiOBHm_Chr3g0473121</name>
</gene>
<dbReference type="AlphaFoldDB" id="A0A2P6RBU2"/>
<dbReference type="Pfam" id="PF03168">
    <property type="entry name" value="LEA_2"/>
    <property type="match status" value="1"/>
</dbReference>
<dbReference type="InterPro" id="IPR004864">
    <property type="entry name" value="LEA_2"/>
</dbReference>
<evidence type="ECO:0000256" key="2">
    <source>
        <dbReference type="ARBA" id="ARBA00022692"/>
    </source>
</evidence>
<name>A0A2P6RBU2_ROSCH</name>
<comment type="caution">
    <text evidence="7">The sequence shown here is derived from an EMBL/GenBank/DDBJ whole genome shotgun (WGS) entry which is preliminary data.</text>
</comment>
<dbReference type="PANTHER" id="PTHR31415:SF109">
    <property type="entry name" value="NDR1_HIN1-LIKE PROTEIN 10"/>
    <property type="match status" value="1"/>
</dbReference>
<dbReference type="OrthoDB" id="1889094at2759"/>